<proteinExistence type="predicted"/>
<sequence>MNWFQHRPINIIKIRVFALFLIMPNSGQQMALPHGRNRTLNRRKREKKTFETVNMHWGG</sequence>
<gene>
    <name evidence="1" type="ORF">DA391_04140</name>
</gene>
<evidence type="ECO:0000313" key="2">
    <source>
        <dbReference type="Proteomes" id="UP000240908"/>
    </source>
</evidence>
<reference evidence="2" key="1">
    <citation type="journal article" date="2018" name="Genome Announc.">
        <title>First complete genome sequence of Yersinia massiliensis.</title>
        <authorList>
            <person name="Thomas M.C."/>
            <person name="Arling V."/>
            <person name="Goji N."/>
            <person name="Janzen T.W."/>
            <person name="Duceppe M.-O."/>
            <person name="Mathews A."/>
            <person name="Carrillo C."/>
            <person name="Amoako K."/>
        </authorList>
    </citation>
    <scope>NUCLEOTIDE SEQUENCE [LARGE SCALE GENOMIC DNA]</scope>
    <source>
        <strain evidence="2">GTA</strain>
    </source>
</reference>
<dbReference type="Proteomes" id="UP000240908">
    <property type="component" value="Chromosome"/>
</dbReference>
<organism evidence="1 2">
    <name type="scientific">Yersinia massiliensis</name>
    <dbReference type="NCBI Taxonomy" id="419257"/>
    <lineage>
        <taxon>Bacteria</taxon>
        <taxon>Pseudomonadati</taxon>
        <taxon>Pseudomonadota</taxon>
        <taxon>Gammaproteobacteria</taxon>
        <taxon>Enterobacterales</taxon>
        <taxon>Yersiniaceae</taxon>
        <taxon>Yersinia</taxon>
    </lineage>
</organism>
<accession>A0ABM6UQ95</accession>
<dbReference type="EMBL" id="CP028487">
    <property type="protein sequence ID" value="AVX36919.1"/>
    <property type="molecule type" value="Genomic_DNA"/>
</dbReference>
<keyword evidence="2" id="KW-1185">Reference proteome</keyword>
<protein>
    <submittedName>
        <fullName evidence="1">Uncharacterized protein</fullName>
    </submittedName>
</protein>
<name>A0ABM6UQ95_9GAMM</name>
<evidence type="ECO:0000313" key="1">
    <source>
        <dbReference type="EMBL" id="AVX36919.1"/>
    </source>
</evidence>